<dbReference type="Gene3D" id="3.90.1580.10">
    <property type="entry name" value="paralog of FGE (formylglycine-generating enzyme)"/>
    <property type="match status" value="1"/>
</dbReference>
<dbReference type="EMBL" id="CP020918">
    <property type="protein sequence ID" value="AWG23628.1"/>
    <property type="molecule type" value="Genomic_DNA"/>
</dbReference>
<dbReference type="Pfam" id="PF03781">
    <property type="entry name" value="FGE-sulfatase"/>
    <property type="match status" value="1"/>
</dbReference>
<proteinExistence type="predicted"/>
<dbReference type="Proteomes" id="UP000244527">
    <property type="component" value="Chromosome"/>
</dbReference>
<reference evidence="2 3" key="1">
    <citation type="submission" date="2017-04" db="EMBL/GenBank/DDBJ databases">
        <title>Compelte genome sequence of WV33.</title>
        <authorList>
            <person name="Lee P.C."/>
        </authorList>
    </citation>
    <scope>NUCLEOTIDE SEQUENCE [LARGE SCALE GENOMIC DNA]</scope>
    <source>
        <strain evidence="2 3">WV33</strain>
    </source>
</reference>
<dbReference type="AlphaFoldDB" id="A0A2S1LIT2"/>
<dbReference type="PANTHER" id="PTHR23150">
    <property type="entry name" value="SULFATASE MODIFYING FACTOR 1, 2"/>
    <property type="match status" value="1"/>
</dbReference>
<dbReference type="GO" id="GO:0120147">
    <property type="term" value="F:formylglycine-generating oxidase activity"/>
    <property type="evidence" value="ECO:0007669"/>
    <property type="project" value="TreeGrafter"/>
</dbReference>
<evidence type="ECO:0000313" key="2">
    <source>
        <dbReference type="EMBL" id="AWG23628.1"/>
    </source>
</evidence>
<dbReference type="InterPro" id="IPR005532">
    <property type="entry name" value="SUMF_dom"/>
</dbReference>
<accession>A0A2S1LIT2</accession>
<sequence>MVWVPGGEFSMGSDISDESLCSVKGITKDASPIHRVYVDGYYMDETEVTNDQFAAFVKATGYKTVAEIKPTTADLPNVPEEYLIAGSAIFKPTPSKVDLNNFLQWWDFVGGTDWKHPLGPSSDLKGKGNYPVVHVAYEDAVAYAKWAGKRLPTEAEWEFAARGGNAGDLYAWGNTLKVDGKFQANIYEGTFPVEKGDSGEDGFVGIAPVKQYKPNAYGLYDVGGNVWEWAQDWYSETYYAESSADGKVVRNPQGPETAPYDTSGNNELKRVHRGGSFLCTSDYCSRYMVGTRGNGEIKSGANHLGFRCAK</sequence>
<organism evidence="2 3">
    <name type="scientific">Flavobacterium faecale</name>
    <dbReference type="NCBI Taxonomy" id="1355330"/>
    <lineage>
        <taxon>Bacteria</taxon>
        <taxon>Pseudomonadati</taxon>
        <taxon>Bacteroidota</taxon>
        <taxon>Flavobacteriia</taxon>
        <taxon>Flavobacteriales</taxon>
        <taxon>Flavobacteriaceae</taxon>
        <taxon>Flavobacterium</taxon>
    </lineage>
</organism>
<name>A0A2S1LIT2_9FLAO</name>
<dbReference type="OrthoDB" id="9768004at2"/>
<dbReference type="KEGG" id="ffa:FFWV33_10675"/>
<feature type="domain" description="Sulfatase-modifying factor enzyme-like" evidence="1">
    <location>
        <begin position="1"/>
        <end position="310"/>
    </location>
</feature>
<protein>
    <submittedName>
        <fullName evidence="2">Sulfatase-modifying factor 1</fullName>
    </submittedName>
</protein>
<dbReference type="InterPro" id="IPR016187">
    <property type="entry name" value="CTDL_fold"/>
</dbReference>
<dbReference type="SUPFAM" id="SSF56436">
    <property type="entry name" value="C-type lectin-like"/>
    <property type="match status" value="1"/>
</dbReference>
<keyword evidence="3" id="KW-1185">Reference proteome</keyword>
<gene>
    <name evidence="2" type="ORF">FFWV33_10675</name>
</gene>
<dbReference type="InterPro" id="IPR051043">
    <property type="entry name" value="Sulfatase_Mod_Factor_Kinase"/>
</dbReference>
<dbReference type="PANTHER" id="PTHR23150:SF19">
    <property type="entry name" value="FORMYLGLYCINE-GENERATING ENZYME"/>
    <property type="match status" value="1"/>
</dbReference>
<dbReference type="InterPro" id="IPR042095">
    <property type="entry name" value="SUMF_sf"/>
</dbReference>
<evidence type="ECO:0000259" key="1">
    <source>
        <dbReference type="Pfam" id="PF03781"/>
    </source>
</evidence>
<evidence type="ECO:0000313" key="3">
    <source>
        <dbReference type="Proteomes" id="UP000244527"/>
    </source>
</evidence>